<comment type="caution">
    <text evidence="12">The sequence shown here is derived from an EMBL/GenBank/DDBJ whole genome shotgun (WGS) entry which is preliminary data.</text>
</comment>
<accession>A0A364KST3</accession>
<feature type="domain" description="MJ1316 RNA cyclic group end recognition" evidence="10">
    <location>
        <begin position="1135"/>
        <end position="1205"/>
    </location>
</feature>
<dbReference type="EC" id="2.7.7.19" evidence="3"/>
<feature type="domain" description="Poly(A) polymerase central" evidence="11">
    <location>
        <begin position="784"/>
        <end position="919"/>
    </location>
</feature>
<evidence type="ECO:0000259" key="9">
    <source>
        <dbReference type="Pfam" id="PF03372"/>
    </source>
</evidence>
<dbReference type="GO" id="GO:0005524">
    <property type="term" value="F:ATP binding"/>
    <property type="evidence" value="ECO:0007669"/>
    <property type="project" value="UniProtKB-KW"/>
</dbReference>
<dbReference type="Pfam" id="PF04928">
    <property type="entry name" value="PAP_central"/>
    <property type="match status" value="1"/>
</dbReference>
<dbReference type="GO" id="GO:0003723">
    <property type="term" value="F:RNA binding"/>
    <property type="evidence" value="ECO:0007669"/>
    <property type="project" value="InterPro"/>
</dbReference>
<keyword evidence="5" id="KW-0808">Transferase</keyword>
<dbReference type="Pfam" id="PF03372">
    <property type="entry name" value="Exo_endo_phos"/>
    <property type="match status" value="1"/>
</dbReference>
<keyword evidence="4" id="KW-0507">mRNA processing</keyword>
<dbReference type="InterPro" id="IPR009097">
    <property type="entry name" value="Cyclic_Pdiesterase"/>
</dbReference>
<dbReference type="PANTHER" id="PTHR10682:SF23">
    <property type="entry name" value="POLYNUCLEOTIDE ADENYLYLTRANSFERASE"/>
    <property type="match status" value="1"/>
</dbReference>
<evidence type="ECO:0000256" key="6">
    <source>
        <dbReference type="ARBA" id="ARBA00022741"/>
    </source>
</evidence>
<dbReference type="PANTHER" id="PTHR10682">
    <property type="entry name" value="POLY A POLYMERASE"/>
    <property type="match status" value="1"/>
</dbReference>
<evidence type="ECO:0000256" key="3">
    <source>
        <dbReference type="ARBA" id="ARBA00012388"/>
    </source>
</evidence>
<dbReference type="Gene3D" id="3.90.1140.10">
    <property type="entry name" value="Cyclic phosphodiesterase"/>
    <property type="match status" value="1"/>
</dbReference>
<feature type="domain" description="Endonuclease/exonuclease/phosphatase" evidence="9">
    <location>
        <begin position="259"/>
        <end position="554"/>
    </location>
</feature>
<organism evidence="12 13">
    <name type="scientific">Talaromyces amestolkiae</name>
    <dbReference type="NCBI Taxonomy" id="1196081"/>
    <lineage>
        <taxon>Eukaryota</taxon>
        <taxon>Fungi</taxon>
        <taxon>Dikarya</taxon>
        <taxon>Ascomycota</taxon>
        <taxon>Pezizomycotina</taxon>
        <taxon>Eurotiomycetes</taxon>
        <taxon>Eurotiomycetidae</taxon>
        <taxon>Eurotiales</taxon>
        <taxon>Trichocomaceae</taxon>
        <taxon>Talaromyces</taxon>
        <taxon>Talaromyces sect. Talaromyces</taxon>
    </lineage>
</organism>
<evidence type="ECO:0000256" key="1">
    <source>
        <dbReference type="ARBA" id="ARBA00004123"/>
    </source>
</evidence>
<dbReference type="SUPFAM" id="SSF55003">
    <property type="entry name" value="PAP/Archaeal CCA-adding enzyme, C-terminal domain"/>
    <property type="match status" value="1"/>
</dbReference>
<sequence>MASTQGSPDLSLGSFDTALCIVPPTHLTHDINRLRALYDKAYEKWPPHVNLIYPFINPEALPHVVELIRSRFVQNKVEPFRFTLDKAGFFTHKHHRTIYTTSSGNGRKEVENIRRSVLSTLGQLDTHFQPHLTIGQSEANVESDLDFLMSKVDLLPPVEWEVSEVVISIREKAATFSSTFNQLRVWGKLDLSSEYALNYPSATPLSNNITTLSDSTRLESTFHFDSTNWDKREAPWKRTQSIGTSSEAKHTQLSLSISSYNVLADAAHPLSTERYPVLLENLLQSSSIADILVLQEVSDSFLTFLLHDENIRSQYPFSSHGPPDQRDIGPLPSLRNIVVLSRWNFRWEWLNFEKPHKGSVVLQLEDIGVFRRSEFVPLIVAGVHLTCGLTDASIVAKHAQVRTVIEHLQTRYPDSNWIIAGDFNIPSSSYTINAALKRNSITARGAATLSSLDILFAESKLVDCYFGSRATGSNSVDYSTNYKENLRTVYEGEEGATYDPIANSLAAGNSGKSYHCRPQRYDRVYTKGEEFRVTGFNLFGLPSEETEGRLGSDHWGVRATLDLNDAPTTGAIGKHNVVMFFKRATQHITSDTLFNTTLHDLNMFPSEEEFAHRQQMFELVKSAIQQRNLGTSVETRLNISFVVVPVGSYGLGVWDTSSDIDCLVIGTISPKIFIALMIQKLRRPEWQEIHILRKVKAASGTMLEIQAGGVRFDLQYCAATSAAERYVLQIATGDMIDADLISWPSALNLPSSDSIFDLPMQSLLKLNSIRDSEYLQRTIPDLGTFRKAYRFIKAWARCRGIYSSKLGYLGGIHITLLLARVCKLLFGAAGAASVSDILSTFFSYYANFDWKNDMIYDTTFYTARPGYHRSYREPMVILSIHPPKVNVAHASTMLSLKTLEQEFKRAARLISDTSSTWKDITDPMSIIQFFEGYHSYIKVDVHYWAKAAAKGRALFGWLEFRCVSLLVDINRGFPDIHARIWPARFTEMEEDVLEGMEEYQGCLLIGLSRSEKPSTKSLNESDRQSAQISISSLLKEFAEKIRADETYFDKSCSWVDISLAKSTDLQNLRLDTSDWSRTTGEQVEDFESDDGFEQDHDDSVTFQTAGDTESMEQWIRPARSSRPPPAVQILGGPRLRPAGDVLNRLRWDASFDSSDYLVGYVDRFVGEKEMPIDRWKSEQTHEEFIPMHRVSYFKRKSDGERVWDREKRVDLIFNTGATNSGV</sequence>
<dbReference type="OrthoDB" id="10263155at2759"/>
<dbReference type="InterPro" id="IPR036691">
    <property type="entry name" value="Endo/exonu/phosph_ase_sf"/>
</dbReference>
<dbReference type="GeneID" id="63791832"/>
<evidence type="ECO:0000256" key="2">
    <source>
        <dbReference type="ARBA" id="ARBA00010912"/>
    </source>
</evidence>
<comment type="similarity">
    <text evidence="2">Belongs to the poly(A) polymerase family.</text>
</comment>
<dbReference type="InterPro" id="IPR007012">
    <property type="entry name" value="PolA_pol_cen_dom"/>
</dbReference>
<evidence type="ECO:0000256" key="7">
    <source>
        <dbReference type="ARBA" id="ARBA00022840"/>
    </source>
</evidence>
<dbReference type="Proteomes" id="UP000249363">
    <property type="component" value="Unassembled WGS sequence"/>
</dbReference>
<dbReference type="Pfam" id="PF04457">
    <property type="entry name" value="MJ1316"/>
    <property type="match status" value="1"/>
</dbReference>
<evidence type="ECO:0000259" key="11">
    <source>
        <dbReference type="Pfam" id="PF04928"/>
    </source>
</evidence>
<evidence type="ECO:0000256" key="5">
    <source>
        <dbReference type="ARBA" id="ARBA00022679"/>
    </source>
</evidence>
<dbReference type="SUPFAM" id="SSF56219">
    <property type="entry name" value="DNase I-like"/>
    <property type="match status" value="1"/>
</dbReference>
<evidence type="ECO:0000313" key="12">
    <source>
        <dbReference type="EMBL" id="RAO66603.1"/>
    </source>
</evidence>
<dbReference type="Pfam" id="PF13563">
    <property type="entry name" value="2_5_RNA_ligase2"/>
    <property type="match status" value="1"/>
</dbReference>
<evidence type="ECO:0000256" key="4">
    <source>
        <dbReference type="ARBA" id="ARBA00022664"/>
    </source>
</evidence>
<keyword evidence="6" id="KW-0547">Nucleotide-binding</keyword>
<dbReference type="Gene3D" id="3.60.10.10">
    <property type="entry name" value="Endonuclease/exonuclease/phosphatase"/>
    <property type="match status" value="1"/>
</dbReference>
<keyword evidence="8" id="KW-0539">Nucleus</keyword>
<evidence type="ECO:0000259" key="10">
    <source>
        <dbReference type="Pfam" id="PF04457"/>
    </source>
</evidence>
<protein>
    <recommendedName>
        <fullName evidence="3">polynucleotide adenylyltransferase</fullName>
        <ecNumber evidence="3">2.7.7.19</ecNumber>
    </recommendedName>
</protein>
<name>A0A364KST3_TALAM</name>
<gene>
    <name evidence="12" type="ORF">BHQ10_002615</name>
</gene>
<dbReference type="InterPro" id="IPR040459">
    <property type="entry name" value="MJ1316"/>
</dbReference>
<dbReference type="InterPro" id="IPR043519">
    <property type="entry name" value="NT_sf"/>
</dbReference>
<dbReference type="Gene3D" id="3.30.460.10">
    <property type="entry name" value="Beta Polymerase, domain 2"/>
    <property type="match status" value="1"/>
</dbReference>
<dbReference type="GO" id="GO:1990817">
    <property type="term" value="F:poly(A) RNA polymerase activity"/>
    <property type="evidence" value="ECO:0007669"/>
    <property type="project" value="UniProtKB-EC"/>
</dbReference>
<dbReference type="GO" id="GO:0005634">
    <property type="term" value="C:nucleus"/>
    <property type="evidence" value="ECO:0007669"/>
    <property type="project" value="UniProtKB-SubCell"/>
</dbReference>
<dbReference type="SUPFAM" id="SSF55144">
    <property type="entry name" value="LigT-like"/>
    <property type="match status" value="1"/>
</dbReference>
<keyword evidence="7" id="KW-0067">ATP-binding</keyword>
<dbReference type="AlphaFoldDB" id="A0A364KST3"/>
<dbReference type="SUPFAM" id="SSF81631">
    <property type="entry name" value="PAP/OAS1 substrate-binding domain"/>
    <property type="match status" value="1"/>
</dbReference>
<comment type="subcellular location">
    <subcellularLocation>
        <location evidence="1">Nucleus</location>
    </subcellularLocation>
</comment>
<dbReference type="Gene3D" id="1.10.1410.10">
    <property type="match status" value="1"/>
</dbReference>
<dbReference type="GO" id="GO:0006397">
    <property type="term" value="P:mRNA processing"/>
    <property type="evidence" value="ECO:0007669"/>
    <property type="project" value="UniProtKB-KW"/>
</dbReference>
<dbReference type="RefSeq" id="XP_040731120.1">
    <property type="nucleotide sequence ID" value="XM_040874781.1"/>
</dbReference>
<dbReference type="STRING" id="1196081.A0A364KST3"/>
<dbReference type="EMBL" id="MIKG01000004">
    <property type="protein sequence ID" value="RAO66603.1"/>
    <property type="molecule type" value="Genomic_DNA"/>
</dbReference>
<dbReference type="InterPro" id="IPR011068">
    <property type="entry name" value="NuclTrfase_I-like_C"/>
</dbReference>
<dbReference type="InterPro" id="IPR005135">
    <property type="entry name" value="Endo/exonuclease/phosphatase"/>
</dbReference>
<keyword evidence="13" id="KW-1185">Reference proteome</keyword>
<dbReference type="Gene3D" id="3.30.70.590">
    <property type="entry name" value="Poly(A) polymerase predicted RNA binding domain"/>
    <property type="match status" value="1"/>
</dbReference>
<dbReference type="GO" id="GO:0031123">
    <property type="term" value="P:RNA 3'-end processing"/>
    <property type="evidence" value="ECO:0007669"/>
    <property type="project" value="InterPro"/>
</dbReference>
<evidence type="ECO:0000313" key="13">
    <source>
        <dbReference type="Proteomes" id="UP000249363"/>
    </source>
</evidence>
<proteinExistence type="inferred from homology"/>
<evidence type="ECO:0000256" key="8">
    <source>
        <dbReference type="ARBA" id="ARBA00023242"/>
    </source>
</evidence>
<dbReference type="SUPFAM" id="SSF81301">
    <property type="entry name" value="Nucleotidyltransferase"/>
    <property type="match status" value="1"/>
</dbReference>
<reference evidence="12 13" key="1">
    <citation type="journal article" date="2017" name="Biotechnol. Biofuels">
        <title>Differential beta-glucosidase expression as a function of carbon source availability in Talaromyces amestolkiae: a genomic and proteomic approach.</title>
        <authorList>
            <person name="de Eugenio L.I."/>
            <person name="Mendez-Liter J.A."/>
            <person name="Nieto-Dominguez M."/>
            <person name="Alonso L."/>
            <person name="Gil-Munoz J."/>
            <person name="Barriuso J."/>
            <person name="Prieto A."/>
            <person name="Martinez M.J."/>
        </authorList>
    </citation>
    <scope>NUCLEOTIDE SEQUENCE [LARGE SCALE GENOMIC DNA]</scope>
    <source>
        <strain evidence="12 13">CIB</strain>
    </source>
</reference>